<dbReference type="PANTHER" id="PTHR12128:SF66">
    <property type="entry name" value="4-HYDROXY-2-OXOGLUTARATE ALDOLASE, MITOCHONDRIAL"/>
    <property type="match status" value="1"/>
</dbReference>
<evidence type="ECO:0000256" key="3">
    <source>
        <dbReference type="PIRNR" id="PIRNR001365"/>
    </source>
</evidence>
<dbReference type="PRINTS" id="PR00146">
    <property type="entry name" value="DHPICSNTHASE"/>
</dbReference>
<comment type="caution">
    <text evidence="4">The sequence shown here is derived from an EMBL/GenBank/DDBJ whole genome shotgun (WGS) entry which is preliminary data.</text>
</comment>
<dbReference type="EMBL" id="JBHSGK010000013">
    <property type="protein sequence ID" value="MFC4737168.1"/>
    <property type="molecule type" value="Genomic_DNA"/>
</dbReference>
<dbReference type="EC" id="4.3.3.7" evidence="4"/>
<comment type="similarity">
    <text evidence="1 3">Belongs to the DapA family.</text>
</comment>
<dbReference type="PIRSF" id="PIRSF001365">
    <property type="entry name" value="DHDPS"/>
    <property type="match status" value="1"/>
</dbReference>
<dbReference type="InterPro" id="IPR002220">
    <property type="entry name" value="DapA-like"/>
</dbReference>
<dbReference type="EC" id="4.1.3.3" evidence="4"/>
<reference evidence="5" key="1">
    <citation type="journal article" date="2019" name="Int. J. Syst. Evol. Microbiol.">
        <title>The Global Catalogue of Microorganisms (GCM) 10K type strain sequencing project: providing services to taxonomists for standard genome sequencing and annotation.</title>
        <authorList>
            <consortium name="The Broad Institute Genomics Platform"/>
            <consortium name="The Broad Institute Genome Sequencing Center for Infectious Disease"/>
            <person name="Wu L."/>
            <person name="Ma J."/>
        </authorList>
    </citation>
    <scope>NUCLEOTIDE SEQUENCE [LARGE SCALE GENOMIC DNA]</scope>
    <source>
        <strain evidence="5">JCM 12165</strain>
    </source>
</reference>
<evidence type="ECO:0000256" key="2">
    <source>
        <dbReference type="ARBA" id="ARBA00023239"/>
    </source>
</evidence>
<proteinExistence type="inferred from homology"/>
<gene>
    <name evidence="4" type="ORF">ACFO4L_11265</name>
</gene>
<keyword evidence="2 3" id="KW-0456">Lyase</keyword>
<dbReference type="SMART" id="SM01130">
    <property type="entry name" value="DHDPS"/>
    <property type="match status" value="1"/>
</dbReference>
<evidence type="ECO:0000313" key="4">
    <source>
        <dbReference type="EMBL" id="MFC4737168.1"/>
    </source>
</evidence>
<dbReference type="PANTHER" id="PTHR12128">
    <property type="entry name" value="DIHYDRODIPICOLINATE SYNTHASE"/>
    <property type="match status" value="1"/>
</dbReference>
<dbReference type="GO" id="GO:0008747">
    <property type="term" value="F:N-acetylneuraminate lyase activity"/>
    <property type="evidence" value="ECO:0007669"/>
    <property type="project" value="UniProtKB-EC"/>
</dbReference>
<evidence type="ECO:0000256" key="1">
    <source>
        <dbReference type="ARBA" id="ARBA00007592"/>
    </source>
</evidence>
<dbReference type="GO" id="GO:0008840">
    <property type="term" value="F:4-hydroxy-tetrahydrodipicolinate synthase activity"/>
    <property type="evidence" value="ECO:0007669"/>
    <property type="project" value="UniProtKB-EC"/>
</dbReference>
<keyword evidence="5" id="KW-1185">Reference proteome</keyword>
<accession>A0ABV9NUV2</accession>
<organism evidence="4 5">
    <name type="scientific">Bacillus daqingensis</name>
    <dbReference type="NCBI Taxonomy" id="872396"/>
    <lineage>
        <taxon>Bacteria</taxon>
        <taxon>Bacillati</taxon>
        <taxon>Bacillota</taxon>
        <taxon>Bacilli</taxon>
        <taxon>Bacillales</taxon>
        <taxon>Bacillaceae</taxon>
        <taxon>Bacillus</taxon>
    </lineage>
</organism>
<dbReference type="InterPro" id="IPR013785">
    <property type="entry name" value="Aldolase_TIM"/>
</dbReference>
<dbReference type="GO" id="GO:0047448">
    <property type="term" value="F:5-dehydro-4-deoxyglucarate dehydratase activity"/>
    <property type="evidence" value="ECO:0007669"/>
    <property type="project" value="UniProtKB-EC"/>
</dbReference>
<dbReference type="EC" id="4.2.1.41" evidence="4"/>
<dbReference type="Pfam" id="PF00701">
    <property type="entry name" value="DHDPS"/>
    <property type="match status" value="1"/>
</dbReference>
<dbReference type="SUPFAM" id="SSF51569">
    <property type="entry name" value="Aldolase"/>
    <property type="match status" value="1"/>
</dbReference>
<dbReference type="Gene3D" id="3.20.20.70">
    <property type="entry name" value="Aldolase class I"/>
    <property type="match status" value="1"/>
</dbReference>
<protein>
    <submittedName>
        <fullName evidence="4">Dihydrodipicolinate synthase family protein</fullName>
        <ecNumber evidence="4">4.1.3.3</ecNumber>
        <ecNumber evidence="4">4.2.1.41</ecNumber>
        <ecNumber evidence="4">4.3.3.7</ecNumber>
    </submittedName>
</protein>
<dbReference type="Proteomes" id="UP001595896">
    <property type="component" value="Unassembled WGS sequence"/>
</dbReference>
<dbReference type="RefSeq" id="WP_377909773.1">
    <property type="nucleotide sequence ID" value="NZ_JBHSGK010000013.1"/>
</dbReference>
<evidence type="ECO:0000313" key="5">
    <source>
        <dbReference type="Proteomes" id="UP001595896"/>
    </source>
</evidence>
<dbReference type="CDD" id="cd00408">
    <property type="entry name" value="DHDPS-like"/>
    <property type="match status" value="1"/>
</dbReference>
<sequence>MLYETMHVAVPTVFDQKEDVNMEATNAHIKSLQKKGVRSVLISGSTGEQHSLSVGERLEMMESISESAIHQMEVLFGIAAVRLKDAEKLAAKASETNLSGVMIGFPPYIRPSQDEAVAYAKRLIERCQKPVILYNNPGRTGFDLSSESAITLAQNENVIGIKDLGGPEKIQAVQNGFDREFSFYAGGEEGLAEKIRFGYNRLSSIAGNVYPVEIKQWLQQLLANETPDASEQKDIERMMKTVYSKNPIIRVKHELKLGSCRPPLGMSSD</sequence>
<name>A0ABV9NUV2_9BACI</name>